<dbReference type="Gene3D" id="3.90.550.10">
    <property type="entry name" value="Spore Coat Polysaccharide Biosynthesis Protein SpsA, Chain A"/>
    <property type="match status" value="1"/>
</dbReference>
<keyword evidence="1" id="KW-0808">Transferase</keyword>
<dbReference type="Pfam" id="PF02709">
    <property type="entry name" value="Glyco_transf_7C"/>
    <property type="match status" value="1"/>
</dbReference>
<evidence type="ECO:0000313" key="4">
    <source>
        <dbReference type="EMBL" id="MBR8829162.1"/>
    </source>
</evidence>
<dbReference type="PANTHER" id="PTHR43179:SF7">
    <property type="entry name" value="RHAMNOSYLTRANSFERASE WBBL"/>
    <property type="match status" value="1"/>
</dbReference>
<proteinExistence type="predicted"/>
<feature type="domain" description="Galactosyltransferase C-terminal" evidence="3">
    <location>
        <begin position="176"/>
        <end position="216"/>
    </location>
</feature>
<accession>A0A941GST0</accession>
<evidence type="ECO:0000313" key="5">
    <source>
        <dbReference type="Proteomes" id="UP000767446"/>
    </source>
</evidence>
<dbReference type="InterPro" id="IPR029044">
    <property type="entry name" value="Nucleotide-diphossugar_trans"/>
</dbReference>
<dbReference type="SUPFAM" id="SSF53448">
    <property type="entry name" value="Nucleotide-diphospho-sugar transferases"/>
    <property type="match status" value="1"/>
</dbReference>
<feature type="domain" description="Glycosyltransferase 2-like" evidence="2">
    <location>
        <begin position="5"/>
        <end position="133"/>
    </location>
</feature>
<evidence type="ECO:0000256" key="1">
    <source>
        <dbReference type="ARBA" id="ARBA00022679"/>
    </source>
</evidence>
<dbReference type="InterPro" id="IPR027791">
    <property type="entry name" value="Galactosyl_T_C"/>
</dbReference>
<reference evidence="4" key="1">
    <citation type="submission" date="2021-02" db="EMBL/GenBank/DDBJ databases">
        <title>Metagenome analyses of Stigonema ocellatum DSM 106950, Chlorogloea purpurea SAG 13.99 and Gomphosphaeria aponina DSM 107014.</title>
        <authorList>
            <person name="Marter P."/>
            <person name="Huang S."/>
        </authorList>
    </citation>
    <scope>NUCLEOTIDE SEQUENCE</scope>
    <source>
        <strain evidence="4">JP213</strain>
    </source>
</reference>
<evidence type="ECO:0000259" key="3">
    <source>
        <dbReference type="Pfam" id="PF02709"/>
    </source>
</evidence>
<evidence type="ECO:0000259" key="2">
    <source>
        <dbReference type="Pfam" id="PF00535"/>
    </source>
</evidence>
<dbReference type="Pfam" id="PF00535">
    <property type="entry name" value="Glycos_transf_2"/>
    <property type="match status" value="1"/>
</dbReference>
<dbReference type="EMBL" id="JADQBC010000113">
    <property type="protein sequence ID" value="MBR8829162.1"/>
    <property type="molecule type" value="Genomic_DNA"/>
</dbReference>
<dbReference type="InterPro" id="IPR001173">
    <property type="entry name" value="Glyco_trans_2-like"/>
</dbReference>
<dbReference type="GO" id="GO:0016740">
    <property type="term" value="F:transferase activity"/>
    <property type="evidence" value="ECO:0007669"/>
    <property type="project" value="UniProtKB-KW"/>
</dbReference>
<dbReference type="AlphaFoldDB" id="A0A941GST0"/>
<organism evidence="4 5">
    <name type="scientific">Gomphosphaeria aponina SAG 52.96 = DSM 107014</name>
    <dbReference type="NCBI Taxonomy" id="1521640"/>
    <lineage>
        <taxon>Bacteria</taxon>
        <taxon>Bacillati</taxon>
        <taxon>Cyanobacteriota</taxon>
        <taxon>Cyanophyceae</taxon>
        <taxon>Oscillatoriophycideae</taxon>
        <taxon>Chroococcales</taxon>
        <taxon>Gomphosphaeriaceae</taxon>
        <taxon>Gomphosphaeria</taxon>
    </lineage>
</organism>
<protein>
    <submittedName>
        <fullName evidence="4">Glycosyltransferase family 2 protein</fullName>
    </submittedName>
</protein>
<dbReference type="CDD" id="cd04186">
    <property type="entry name" value="GT_2_like_c"/>
    <property type="match status" value="1"/>
</dbReference>
<comment type="caution">
    <text evidence="4">The sequence shown here is derived from an EMBL/GenBank/DDBJ whole genome shotgun (WGS) entry which is preliminary data.</text>
</comment>
<gene>
    <name evidence="4" type="ORF">DSM107014_14905</name>
</gene>
<name>A0A941GST0_9CHRO</name>
<sequence length="311" mass="35305">MTELSIITISYNTKEETLDCLKSVYEQTEGVEYEVIVVDNNSEDGSALAIASQFPQVKLIALQENLGFGRANNLAAQEVSSEFILLLNPDTIVLDGAIQKLLKFAQEHPEGGIWGGRTLFADGSLNPYSCWQRMTIWSLFCQAAGLSKIFSQSSIFNPEVFGGWQRDTVRKVDIVSGGLLLIKRSLWEELNGFDPEFFMYGEDDDLSLRARKIGYQPMITPDATIIHYGGASEKVRADKFVKLLRAKVHLIRRHWPAPLREIGVFILSFWPLSRMIILNLAASLWQKESLLTKSQEWSSVWQQRHLWLKGY</sequence>
<dbReference type="PANTHER" id="PTHR43179">
    <property type="entry name" value="RHAMNOSYLTRANSFERASE WBBL"/>
    <property type="match status" value="1"/>
</dbReference>
<dbReference type="Proteomes" id="UP000767446">
    <property type="component" value="Unassembled WGS sequence"/>
</dbReference>